<evidence type="ECO:0000313" key="11">
    <source>
        <dbReference type="Proteomes" id="UP001233271"/>
    </source>
</evidence>
<feature type="domain" description="Thiolase N-terminal" evidence="8">
    <location>
        <begin position="36"/>
        <end position="294"/>
    </location>
</feature>
<dbReference type="GO" id="GO:0006635">
    <property type="term" value="P:fatty acid beta-oxidation"/>
    <property type="evidence" value="ECO:0007669"/>
    <property type="project" value="TreeGrafter"/>
</dbReference>
<dbReference type="PIRSF" id="PIRSF000429">
    <property type="entry name" value="Ac-CoA_Ac_transf"/>
    <property type="match status" value="1"/>
</dbReference>
<evidence type="ECO:0000256" key="7">
    <source>
        <dbReference type="RuleBase" id="RU003557"/>
    </source>
</evidence>
<dbReference type="GeneID" id="85496889"/>
<dbReference type="Pfam" id="PF00108">
    <property type="entry name" value="Thiolase_N"/>
    <property type="match status" value="1"/>
</dbReference>
<feature type="active site" description="Acyl-thioester intermediate" evidence="6">
    <location>
        <position position="120"/>
    </location>
</feature>
<keyword evidence="11" id="KW-1185">Reference proteome</keyword>
<dbReference type="SUPFAM" id="SSF53901">
    <property type="entry name" value="Thiolase-like"/>
    <property type="match status" value="1"/>
</dbReference>
<evidence type="ECO:0000256" key="6">
    <source>
        <dbReference type="PIRSR" id="PIRSR000429-1"/>
    </source>
</evidence>
<dbReference type="InterPro" id="IPR020617">
    <property type="entry name" value="Thiolase_C"/>
</dbReference>
<name>A0AA48L6R2_9TREE</name>
<dbReference type="InterPro" id="IPR020615">
    <property type="entry name" value="Thiolase_acyl_enz_int_AS"/>
</dbReference>
<sequence>MMRSALPLRSMRFAVQRRGMASAARDALLKESPDDVVITYARRTPLTRGKKGGLRDTSADGLLYKMLKGGIAESGIKPEQVQDIVAGTCHAPSPCYEVRAASLAAGFPESTPAEAVNRLCGSGLMALRHVSDSIRAGDIDIGVAVGYESMSSNPRPTPVFKEAAILENQSSVDCAKPMGWTSEMLALDYDISRQKQDEYGLMSHNRAEAAQKEGRFDAEIMPIETTVLADPEKPDGERTPLTVDKDDGIRHGLTMDKMIKAKPAFKGMGDERSTGPNSSQVTDGAAMAVLMRRSKAEELGLPVLATHKGTSVVGVSPRVMGIGPVEAIPAVLKRAGIEVGDVDLFEINEAFGSMYAYCVEKLGLDIAKVNPNGGGIALGHPLGATGVRQVVTGVSELRRRQKEGEAKGKQVLVTSMCIGSGMGAAGLFVV</sequence>
<comment type="similarity">
    <text evidence="2 7">Belongs to the thiolase-like superfamily. Thiolase family.</text>
</comment>
<keyword evidence="3 7" id="KW-0808">Transferase</keyword>
<evidence type="ECO:0000256" key="2">
    <source>
        <dbReference type="ARBA" id="ARBA00010982"/>
    </source>
</evidence>
<gene>
    <name evidence="10" type="ORF">CcaverHIS019_0506470</name>
</gene>
<dbReference type="CDD" id="cd00751">
    <property type="entry name" value="thiolase"/>
    <property type="match status" value="1"/>
</dbReference>
<evidence type="ECO:0000259" key="8">
    <source>
        <dbReference type="Pfam" id="PF00108"/>
    </source>
</evidence>
<dbReference type="GO" id="GO:0010124">
    <property type="term" value="P:phenylacetate catabolic process"/>
    <property type="evidence" value="ECO:0007669"/>
    <property type="project" value="TreeGrafter"/>
</dbReference>
<dbReference type="PANTHER" id="PTHR43853:SF10">
    <property type="entry name" value="ACETYL-COA C-ACETYLTRANSFERASE"/>
    <property type="match status" value="1"/>
</dbReference>
<dbReference type="KEGG" id="ccac:CcaHIS019_0506470"/>
<keyword evidence="4 7" id="KW-0012">Acyltransferase</keyword>
<reference evidence="10" key="1">
    <citation type="journal article" date="2023" name="BMC Genomics">
        <title>Chromosome-level genome assemblies of Cutaneotrichosporon spp. (Trichosporonales, Basidiomycota) reveal imbalanced evolution between nucleotide sequences and chromosome synteny.</title>
        <authorList>
            <person name="Kobayashi Y."/>
            <person name="Kayamori A."/>
            <person name="Aoki K."/>
            <person name="Shiwa Y."/>
            <person name="Matsutani M."/>
            <person name="Fujita N."/>
            <person name="Sugita T."/>
            <person name="Iwasaki W."/>
            <person name="Tanaka N."/>
            <person name="Takashima M."/>
        </authorList>
    </citation>
    <scope>NUCLEOTIDE SEQUENCE</scope>
    <source>
        <strain evidence="10">HIS019</strain>
    </source>
</reference>
<dbReference type="PROSITE" id="PS00098">
    <property type="entry name" value="THIOLASE_1"/>
    <property type="match status" value="1"/>
</dbReference>
<dbReference type="Proteomes" id="UP001233271">
    <property type="component" value="Chromosome 5"/>
</dbReference>
<feature type="active site" description="Proton acceptor" evidence="6">
    <location>
        <position position="417"/>
    </location>
</feature>
<dbReference type="InterPro" id="IPR016039">
    <property type="entry name" value="Thiolase-like"/>
</dbReference>
<accession>A0AA48L6R2</accession>
<dbReference type="GO" id="GO:0003988">
    <property type="term" value="F:acetyl-CoA C-acyltransferase activity"/>
    <property type="evidence" value="ECO:0007669"/>
    <property type="project" value="UniProtKB-EC"/>
</dbReference>
<comment type="catalytic activity">
    <reaction evidence="5">
        <text>an acyl-CoA + acetyl-CoA = a 3-oxoacyl-CoA + CoA</text>
        <dbReference type="Rhea" id="RHEA:21564"/>
        <dbReference type="ChEBI" id="CHEBI:57287"/>
        <dbReference type="ChEBI" id="CHEBI:57288"/>
        <dbReference type="ChEBI" id="CHEBI:58342"/>
        <dbReference type="ChEBI" id="CHEBI:90726"/>
        <dbReference type="EC" id="2.3.1.16"/>
    </reaction>
</comment>
<comment type="pathway">
    <text evidence="1">Lipid metabolism; fatty acid metabolism.</text>
</comment>
<dbReference type="RefSeq" id="XP_060458284.1">
    <property type="nucleotide sequence ID" value="XM_060601829.1"/>
</dbReference>
<evidence type="ECO:0000256" key="5">
    <source>
        <dbReference type="ARBA" id="ARBA00047605"/>
    </source>
</evidence>
<dbReference type="InterPro" id="IPR002155">
    <property type="entry name" value="Thiolase"/>
</dbReference>
<feature type="domain" description="Thiolase C-terminal" evidence="9">
    <location>
        <begin position="302"/>
        <end position="428"/>
    </location>
</feature>
<dbReference type="GO" id="GO:0005777">
    <property type="term" value="C:peroxisome"/>
    <property type="evidence" value="ECO:0007669"/>
    <property type="project" value="TreeGrafter"/>
</dbReference>
<dbReference type="InterPro" id="IPR020616">
    <property type="entry name" value="Thiolase_N"/>
</dbReference>
<dbReference type="Gene3D" id="3.40.47.10">
    <property type="match status" value="2"/>
</dbReference>
<dbReference type="InterPro" id="IPR020613">
    <property type="entry name" value="Thiolase_CS"/>
</dbReference>
<evidence type="ECO:0000313" key="10">
    <source>
        <dbReference type="EMBL" id="BEI93019.1"/>
    </source>
</evidence>
<proteinExistence type="inferred from homology"/>
<dbReference type="Pfam" id="PF02803">
    <property type="entry name" value="Thiolase_C"/>
    <property type="match status" value="1"/>
</dbReference>
<organism evidence="10 11">
    <name type="scientific">Cutaneotrichosporon cavernicola</name>
    <dbReference type="NCBI Taxonomy" id="279322"/>
    <lineage>
        <taxon>Eukaryota</taxon>
        <taxon>Fungi</taxon>
        <taxon>Dikarya</taxon>
        <taxon>Basidiomycota</taxon>
        <taxon>Agaricomycotina</taxon>
        <taxon>Tremellomycetes</taxon>
        <taxon>Trichosporonales</taxon>
        <taxon>Trichosporonaceae</taxon>
        <taxon>Cutaneotrichosporon</taxon>
    </lineage>
</organism>
<evidence type="ECO:0000256" key="3">
    <source>
        <dbReference type="ARBA" id="ARBA00022679"/>
    </source>
</evidence>
<dbReference type="PROSITE" id="PS00737">
    <property type="entry name" value="THIOLASE_2"/>
    <property type="match status" value="1"/>
</dbReference>
<protein>
    <recommendedName>
        <fullName evidence="12">Thiolase</fullName>
    </recommendedName>
</protein>
<evidence type="ECO:0000259" key="9">
    <source>
        <dbReference type="Pfam" id="PF02803"/>
    </source>
</evidence>
<dbReference type="NCBIfam" id="TIGR01930">
    <property type="entry name" value="AcCoA-C-Actrans"/>
    <property type="match status" value="1"/>
</dbReference>
<dbReference type="PANTHER" id="PTHR43853">
    <property type="entry name" value="3-KETOACYL-COA THIOLASE, PEROXISOMAL"/>
    <property type="match status" value="1"/>
</dbReference>
<feature type="active site" description="Proton acceptor" evidence="6">
    <location>
        <position position="380"/>
    </location>
</feature>
<dbReference type="EMBL" id="AP028216">
    <property type="protein sequence ID" value="BEI93019.1"/>
    <property type="molecule type" value="Genomic_DNA"/>
</dbReference>
<evidence type="ECO:0000256" key="4">
    <source>
        <dbReference type="ARBA" id="ARBA00023315"/>
    </source>
</evidence>
<dbReference type="AlphaFoldDB" id="A0AA48L6R2"/>
<evidence type="ECO:0000256" key="1">
    <source>
        <dbReference type="ARBA" id="ARBA00004872"/>
    </source>
</evidence>
<dbReference type="InterPro" id="IPR050215">
    <property type="entry name" value="Thiolase-like_sf_Thiolase"/>
</dbReference>
<evidence type="ECO:0008006" key="12">
    <source>
        <dbReference type="Google" id="ProtNLM"/>
    </source>
</evidence>